<dbReference type="UniPathway" id="UPA00077">
    <property type="reaction ID" value="UER00156"/>
</dbReference>
<dbReference type="GO" id="GO:0046872">
    <property type="term" value="F:metal ion binding"/>
    <property type="evidence" value="ECO:0007669"/>
    <property type="project" value="UniProtKB-KW"/>
</dbReference>
<keyword evidence="8 12" id="KW-0479">Metal-binding</keyword>
<proteinExistence type="inferred from homology"/>
<evidence type="ECO:0000256" key="8">
    <source>
        <dbReference type="ARBA" id="ARBA00022723"/>
    </source>
</evidence>
<dbReference type="PROSITE" id="PS00792">
    <property type="entry name" value="DHPS_1"/>
    <property type="match status" value="1"/>
</dbReference>
<dbReference type="InterPro" id="IPR011005">
    <property type="entry name" value="Dihydropteroate_synth-like_sf"/>
</dbReference>
<dbReference type="InterPro" id="IPR045031">
    <property type="entry name" value="DHP_synth-like"/>
</dbReference>
<evidence type="ECO:0000259" key="13">
    <source>
        <dbReference type="PROSITE" id="PS50972"/>
    </source>
</evidence>
<keyword evidence="9 12" id="KW-0460">Magnesium</keyword>
<evidence type="ECO:0000256" key="1">
    <source>
        <dbReference type="ARBA" id="ARBA00000012"/>
    </source>
</evidence>
<keyword evidence="10 12" id="KW-0289">Folate biosynthesis</keyword>
<dbReference type="CDD" id="cd00739">
    <property type="entry name" value="DHPS"/>
    <property type="match status" value="1"/>
</dbReference>
<evidence type="ECO:0000256" key="2">
    <source>
        <dbReference type="ARBA" id="ARBA00001946"/>
    </source>
</evidence>
<dbReference type="KEGG" id="schv:BRCON_2218"/>
<evidence type="ECO:0000256" key="10">
    <source>
        <dbReference type="ARBA" id="ARBA00022909"/>
    </source>
</evidence>
<evidence type="ECO:0000256" key="11">
    <source>
        <dbReference type="ARBA" id="ARBA00030193"/>
    </source>
</evidence>
<dbReference type="PANTHER" id="PTHR20941">
    <property type="entry name" value="FOLATE SYNTHESIS PROTEINS"/>
    <property type="match status" value="1"/>
</dbReference>
<evidence type="ECO:0000256" key="9">
    <source>
        <dbReference type="ARBA" id="ARBA00022842"/>
    </source>
</evidence>
<dbReference type="Gene3D" id="3.20.20.20">
    <property type="entry name" value="Dihydropteroate synthase-like"/>
    <property type="match status" value="1"/>
</dbReference>
<sequence length="285" mass="30628">MTDQFPWRVRGKLVLPADHTLVMGILNVTPDSFSDGGRYLDPQSALAAATQMVEAGVDILDIGGESTRPTRSGPVPADEELARILPVLREVRARFPNVLISVDTYKAEVAKVALEEGADIINDIYALRAAPEIAELVAAADAGLILMHMQGTPETMQQNPLYGEVAVDIKNFLRDRIAFAIEAGVPEEAIAVDPGFGFGKTVEHNVELLARLEYFRLLQRPICVGVSRKSFLGALTGGLPPLEREEATLAAQCVAVMNGAAIVRCHDVRAARRALAVVDAVLARG</sequence>
<dbReference type="GO" id="GO:0005829">
    <property type="term" value="C:cytosol"/>
    <property type="evidence" value="ECO:0007669"/>
    <property type="project" value="TreeGrafter"/>
</dbReference>
<dbReference type="InterPro" id="IPR006390">
    <property type="entry name" value="DHP_synth_dom"/>
</dbReference>
<evidence type="ECO:0000313" key="14">
    <source>
        <dbReference type="EMBL" id="AXA36995.1"/>
    </source>
</evidence>
<evidence type="ECO:0000256" key="12">
    <source>
        <dbReference type="RuleBase" id="RU361205"/>
    </source>
</evidence>
<dbReference type="EMBL" id="CP030759">
    <property type="protein sequence ID" value="AXA36995.1"/>
    <property type="molecule type" value="Genomic_DNA"/>
</dbReference>
<comment type="function">
    <text evidence="12">Catalyzes the condensation of para-aminobenzoate (pABA) with 6-hydroxymethyl-7,8-dihydropterin diphosphate (DHPt-PP) to form 7,8-dihydropteroate (H2Pte), the immediate precursor of folate derivatives.</text>
</comment>
<evidence type="ECO:0000256" key="3">
    <source>
        <dbReference type="ARBA" id="ARBA00004763"/>
    </source>
</evidence>
<dbReference type="PROSITE" id="PS50972">
    <property type="entry name" value="PTERIN_BINDING"/>
    <property type="match status" value="1"/>
</dbReference>
<dbReference type="PANTHER" id="PTHR20941:SF1">
    <property type="entry name" value="FOLIC ACID SYNTHESIS PROTEIN FOL1"/>
    <property type="match status" value="1"/>
</dbReference>
<organism evidence="14 15">
    <name type="scientific">Sumerlaea chitinivorans</name>
    <dbReference type="NCBI Taxonomy" id="2250252"/>
    <lineage>
        <taxon>Bacteria</taxon>
        <taxon>Candidatus Sumerlaeota</taxon>
        <taxon>Candidatus Sumerlaeia</taxon>
        <taxon>Candidatus Sumerlaeales</taxon>
        <taxon>Candidatus Sumerlaeaceae</taxon>
        <taxon>Candidatus Sumerlaea</taxon>
    </lineage>
</organism>
<dbReference type="FunFam" id="3.20.20.20:FF:000006">
    <property type="entry name" value="Dihydropteroate synthase"/>
    <property type="match status" value="1"/>
</dbReference>
<feature type="domain" description="Pterin-binding" evidence="13">
    <location>
        <begin position="20"/>
        <end position="276"/>
    </location>
</feature>
<dbReference type="Proteomes" id="UP000262583">
    <property type="component" value="Chromosome"/>
</dbReference>
<dbReference type="PROSITE" id="PS00793">
    <property type="entry name" value="DHPS_2"/>
    <property type="match status" value="1"/>
</dbReference>
<dbReference type="EC" id="2.5.1.15" evidence="5 12"/>
<name>A0A2Z4Y9B4_SUMC1</name>
<comment type="pathway">
    <text evidence="3 12">Cofactor biosynthesis; tetrahydrofolate biosynthesis; 7,8-dihydrofolate from 2-amino-4-hydroxy-6-hydroxymethyl-7,8-dihydropteridine diphosphate and 4-aminobenzoate: step 1/2.</text>
</comment>
<dbReference type="SUPFAM" id="SSF51717">
    <property type="entry name" value="Dihydropteroate synthetase-like"/>
    <property type="match status" value="1"/>
</dbReference>
<keyword evidence="7 12" id="KW-0808">Transferase</keyword>
<comment type="cofactor">
    <cofactor evidence="2 12">
        <name>Mg(2+)</name>
        <dbReference type="ChEBI" id="CHEBI:18420"/>
    </cofactor>
</comment>
<comment type="similarity">
    <text evidence="4 12">Belongs to the DHPS family.</text>
</comment>
<evidence type="ECO:0000313" key="15">
    <source>
        <dbReference type="Proteomes" id="UP000262583"/>
    </source>
</evidence>
<dbReference type="NCBIfam" id="TIGR01496">
    <property type="entry name" value="DHPS"/>
    <property type="match status" value="1"/>
</dbReference>
<dbReference type="AlphaFoldDB" id="A0A2Z4Y9B4"/>
<reference evidence="14 15" key="1">
    <citation type="submission" date="2018-05" db="EMBL/GenBank/DDBJ databases">
        <title>A metagenomic window into the 2 km-deep terrestrial subsurface aquifer revealed taxonomically and functionally diverse microbial community comprising novel uncultured bacterial lineages.</title>
        <authorList>
            <person name="Kadnikov V.V."/>
            <person name="Mardanov A.V."/>
            <person name="Beletsky A.V."/>
            <person name="Banks D."/>
            <person name="Pimenov N.V."/>
            <person name="Frank Y.A."/>
            <person name="Karnachuk O.V."/>
            <person name="Ravin N.V."/>
        </authorList>
    </citation>
    <scope>NUCLEOTIDE SEQUENCE [LARGE SCALE GENOMIC DNA]</scope>
    <source>
        <strain evidence="14">BY</strain>
    </source>
</reference>
<accession>A0A2Z4Y9B4</accession>
<comment type="catalytic activity">
    <reaction evidence="1">
        <text>(7,8-dihydropterin-6-yl)methyl diphosphate + 4-aminobenzoate = 7,8-dihydropteroate + diphosphate</text>
        <dbReference type="Rhea" id="RHEA:19949"/>
        <dbReference type="ChEBI" id="CHEBI:17836"/>
        <dbReference type="ChEBI" id="CHEBI:17839"/>
        <dbReference type="ChEBI" id="CHEBI:33019"/>
        <dbReference type="ChEBI" id="CHEBI:72950"/>
        <dbReference type="EC" id="2.5.1.15"/>
    </reaction>
</comment>
<evidence type="ECO:0000256" key="6">
    <source>
        <dbReference type="ARBA" id="ARBA00016919"/>
    </source>
</evidence>
<dbReference type="Pfam" id="PF00809">
    <property type="entry name" value="Pterin_bind"/>
    <property type="match status" value="1"/>
</dbReference>
<evidence type="ECO:0000256" key="4">
    <source>
        <dbReference type="ARBA" id="ARBA00009503"/>
    </source>
</evidence>
<dbReference type="GO" id="GO:0046656">
    <property type="term" value="P:folic acid biosynthetic process"/>
    <property type="evidence" value="ECO:0007669"/>
    <property type="project" value="UniProtKB-KW"/>
</dbReference>
<evidence type="ECO:0000256" key="7">
    <source>
        <dbReference type="ARBA" id="ARBA00022679"/>
    </source>
</evidence>
<dbReference type="InterPro" id="IPR000489">
    <property type="entry name" value="Pterin-binding_dom"/>
</dbReference>
<dbReference type="GO" id="GO:0046654">
    <property type="term" value="P:tetrahydrofolate biosynthetic process"/>
    <property type="evidence" value="ECO:0007669"/>
    <property type="project" value="UniProtKB-UniPathway"/>
</dbReference>
<gene>
    <name evidence="14" type="ORF">BRCON_2218</name>
</gene>
<dbReference type="GO" id="GO:0004156">
    <property type="term" value="F:dihydropteroate synthase activity"/>
    <property type="evidence" value="ECO:0007669"/>
    <property type="project" value="UniProtKB-EC"/>
</dbReference>
<protein>
    <recommendedName>
        <fullName evidence="6 12">Dihydropteroate synthase</fullName>
        <shortName evidence="12">DHPS</shortName>
        <ecNumber evidence="5 12">2.5.1.15</ecNumber>
    </recommendedName>
    <alternativeName>
        <fullName evidence="11 12">Dihydropteroate pyrophosphorylase</fullName>
    </alternativeName>
</protein>
<evidence type="ECO:0000256" key="5">
    <source>
        <dbReference type="ARBA" id="ARBA00012458"/>
    </source>
</evidence>